<dbReference type="PROSITE" id="PS51087">
    <property type="entry name" value="APAG"/>
    <property type="match status" value="1"/>
</dbReference>
<keyword evidence="2" id="KW-1185">Reference proteome</keyword>
<dbReference type="SUPFAM" id="SSF141255">
    <property type="entry name" value="YccV-like"/>
    <property type="match status" value="1"/>
</dbReference>
<sequence length="348" mass="40143">MRRVFCFSFKRADLHCYFLHGCRRQFSLRCVAVGPALEEKDEKEAYDIGQTFINKTFGYRGVIFGQNPATLHITEPPEHSLDSLKTTGFFGGRKKERKHKYYHVLCDERDIRRNDVSIQRIFATSDATNKMSKFLVHVRGVELVPHEDILPYQSSETPVIENKLFSKWQTNTAAFIEEISTLSFMRITSVFQETTENVRVTVMPFYLKKSDYVPGYFSFNSRQPEKAGLTTDTGGKHYWRYVIRVDNLRDDVIQIRNRKWTTLSIPNSQRCSPLSQGVVGMQPKINPGRTFQYWSNVELDAPSGAMWATYGVEKEDGGMFTVKVPRVMLESRKEKDDFPNVSPPIGMV</sequence>
<dbReference type="RefSeq" id="XP_022342171.1">
    <property type="nucleotide sequence ID" value="XM_022486463.1"/>
</dbReference>
<dbReference type="PANTHER" id="PTHR14289:SF16">
    <property type="entry name" value="POLYMERASE DELTA-INTERACTING PROTEIN 2"/>
    <property type="match status" value="1"/>
</dbReference>
<evidence type="ECO:0000313" key="2">
    <source>
        <dbReference type="Proteomes" id="UP000694844"/>
    </source>
</evidence>
<dbReference type="GO" id="GO:0042645">
    <property type="term" value="C:mitochondrial nucleoid"/>
    <property type="evidence" value="ECO:0007669"/>
    <property type="project" value="TreeGrafter"/>
</dbReference>
<dbReference type="GO" id="GO:0005634">
    <property type="term" value="C:nucleus"/>
    <property type="evidence" value="ECO:0007669"/>
    <property type="project" value="TreeGrafter"/>
</dbReference>
<organism evidence="2 3">
    <name type="scientific">Crassostrea virginica</name>
    <name type="common">Eastern oyster</name>
    <dbReference type="NCBI Taxonomy" id="6565"/>
    <lineage>
        <taxon>Eukaryota</taxon>
        <taxon>Metazoa</taxon>
        <taxon>Spiralia</taxon>
        <taxon>Lophotrochozoa</taxon>
        <taxon>Mollusca</taxon>
        <taxon>Bivalvia</taxon>
        <taxon>Autobranchia</taxon>
        <taxon>Pteriomorphia</taxon>
        <taxon>Ostreida</taxon>
        <taxon>Ostreoidea</taxon>
        <taxon>Ostreidae</taxon>
        <taxon>Crassostrea</taxon>
    </lineage>
</organism>
<dbReference type="Proteomes" id="UP000694844">
    <property type="component" value="Chromosome 5"/>
</dbReference>
<evidence type="ECO:0000259" key="1">
    <source>
        <dbReference type="PROSITE" id="PS51087"/>
    </source>
</evidence>
<dbReference type="SMART" id="SM00992">
    <property type="entry name" value="YccV-like"/>
    <property type="match status" value="1"/>
</dbReference>
<dbReference type="InterPro" id="IPR011722">
    <property type="entry name" value="Hemimethylated_DNA-bd_dom"/>
</dbReference>
<reference evidence="3" key="1">
    <citation type="submission" date="2025-08" db="UniProtKB">
        <authorList>
            <consortium name="RefSeq"/>
        </authorList>
    </citation>
    <scope>IDENTIFICATION</scope>
    <source>
        <tissue evidence="3">Whole sample</tissue>
    </source>
</reference>
<dbReference type="Pfam" id="PF08755">
    <property type="entry name" value="YccV-like"/>
    <property type="match status" value="1"/>
</dbReference>
<dbReference type="OrthoDB" id="5913487at2759"/>
<dbReference type="Gene3D" id="2.30.30.390">
    <property type="entry name" value="Hemimethylated DNA-binding domain"/>
    <property type="match status" value="1"/>
</dbReference>
<dbReference type="KEGG" id="cvn:111135961"/>
<dbReference type="GeneID" id="111135961"/>
<gene>
    <name evidence="3" type="primary">LOC111135961</name>
</gene>
<feature type="domain" description="ApaG" evidence="1">
    <location>
        <begin position="192"/>
        <end position="336"/>
    </location>
</feature>
<name>A0A8B8EQF3_CRAVI</name>
<dbReference type="GO" id="GO:0003677">
    <property type="term" value="F:DNA binding"/>
    <property type="evidence" value="ECO:0007669"/>
    <property type="project" value="InterPro"/>
</dbReference>
<dbReference type="InterPro" id="IPR036623">
    <property type="entry name" value="Hemimethylated_DNA-bd_sf"/>
</dbReference>
<dbReference type="Gene3D" id="2.60.40.1470">
    <property type="entry name" value="ApaG domain"/>
    <property type="match status" value="1"/>
</dbReference>
<protein>
    <submittedName>
        <fullName evidence="3">Polymerase delta-interacting protein 2-like</fullName>
    </submittedName>
</protein>
<dbReference type="SUPFAM" id="SSF110069">
    <property type="entry name" value="ApaG-like"/>
    <property type="match status" value="1"/>
</dbReference>
<dbReference type="InterPro" id="IPR036767">
    <property type="entry name" value="ApaG_sf"/>
</dbReference>
<proteinExistence type="predicted"/>
<dbReference type="InterPro" id="IPR007474">
    <property type="entry name" value="ApaG_domain"/>
</dbReference>
<evidence type="ECO:0000313" key="3">
    <source>
        <dbReference type="RefSeq" id="XP_022342171.1"/>
    </source>
</evidence>
<dbReference type="GO" id="GO:0070987">
    <property type="term" value="P:error-free translesion synthesis"/>
    <property type="evidence" value="ECO:0007669"/>
    <property type="project" value="TreeGrafter"/>
</dbReference>
<accession>A0A8B8EQF3</accession>
<dbReference type="PANTHER" id="PTHR14289">
    <property type="entry name" value="F-BOX ONLY PROTEIN 3"/>
    <property type="match status" value="1"/>
</dbReference>
<dbReference type="Pfam" id="PF04379">
    <property type="entry name" value="DUF525"/>
    <property type="match status" value="1"/>
</dbReference>
<dbReference type="AlphaFoldDB" id="A0A8B8EQF3"/>